<dbReference type="RefSeq" id="WP_159432357.1">
    <property type="nucleotide sequence ID" value="NZ_FQVH01000004.1"/>
</dbReference>
<dbReference type="Proteomes" id="UP000184088">
    <property type="component" value="Unassembled WGS sequence"/>
</dbReference>
<evidence type="ECO:0000313" key="2">
    <source>
        <dbReference type="Proteomes" id="UP000184088"/>
    </source>
</evidence>
<evidence type="ECO:0000313" key="1">
    <source>
        <dbReference type="EMBL" id="SHE67792.1"/>
    </source>
</evidence>
<sequence>MDYDNLDKLKDAINCNKLNDVIADKEKVDKDNIITPLCTQCSNSCMPNCSPGCINGGQ</sequence>
<proteinExistence type="predicted"/>
<gene>
    <name evidence="1" type="ORF">SAMN02746089_00616</name>
</gene>
<organism evidence="1 2">
    <name type="scientific">Caldanaerobius fijiensis DSM 17918</name>
    <dbReference type="NCBI Taxonomy" id="1121256"/>
    <lineage>
        <taxon>Bacteria</taxon>
        <taxon>Bacillati</taxon>
        <taxon>Bacillota</taxon>
        <taxon>Clostridia</taxon>
        <taxon>Thermoanaerobacterales</taxon>
        <taxon>Thermoanaerobacteraceae</taxon>
        <taxon>Caldanaerobius</taxon>
    </lineage>
</organism>
<name>A0A1M4VFW7_9THEO</name>
<dbReference type="STRING" id="1121256.SAMN02746089_00616"/>
<keyword evidence="2" id="KW-1185">Reference proteome</keyword>
<protein>
    <recommendedName>
        <fullName evidence="3">Six-cysteine peptide SCIFF</fullName>
    </recommendedName>
</protein>
<accession>A0A1M4VFW7</accession>
<reference evidence="1 2" key="1">
    <citation type="submission" date="2016-11" db="EMBL/GenBank/DDBJ databases">
        <authorList>
            <person name="Jaros S."/>
            <person name="Januszkiewicz K."/>
            <person name="Wedrychowicz H."/>
        </authorList>
    </citation>
    <scope>NUCLEOTIDE SEQUENCE [LARGE SCALE GENOMIC DNA]</scope>
    <source>
        <strain evidence="1 2">DSM 17918</strain>
    </source>
</reference>
<evidence type="ECO:0008006" key="3">
    <source>
        <dbReference type="Google" id="ProtNLM"/>
    </source>
</evidence>
<dbReference type="AlphaFoldDB" id="A0A1M4VFW7"/>
<dbReference type="EMBL" id="FQVH01000004">
    <property type="protein sequence ID" value="SHE67792.1"/>
    <property type="molecule type" value="Genomic_DNA"/>
</dbReference>